<reference evidence="3" key="2">
    <citation type="submission" date="2023-03" db="EMBL/GenBank/DDBJ databases">
        <authorList>
            <person name="Thuy-Boun P."/>
        </authorList>
    </citation>
    <scope>NUCLEOTIDE SEQUENCE</scope>
    <source>
        <strain evidence="3">F_SG_1</strain>
        <tissue evidence="3">Salivary glands</tissue>
    </source>
</reference>
<sequence length="71" mass="7950">MLLTPGAVKAPSFLLFPLHRPLVTRLLWERQSALGPFLFMEPALLLLTLIVESTMIAALCLVSRRQCSMEP</sequence>
<reference evidence="3 4" key="1">
    <citation type="journal article" date="2023" name="Arcadia Sci">
        <title>De novo assembly of a long-read Amblyomma americanum tick genome.</title>
        <authorList>
            <person name="Chou S."/>
            <person name="Poskanzer K.E."/>
            <person name="Rollins M."/>
            <person name="Thuy-Boun P.S."/>
        </authorList>
    </citation>
    <scope>NUCLEOTIDE SEQUENCE [LARGE SCALE GENOMIC DNA]</scope>
    <source>
        <strain evidence="3">F_SG_1</strain>
        <tissue evidence="3">Salivary glands</tissue>
    </source>
</reference>
<reference evidence="3" key="3">
    <citation type="submission" date="2024-02" db="EMBL/GenBank/DDBJ databases">
        <authorList>
            <person name="Mcdaniel E.A."/>
            <person name="Celebi F.M."/>
            <person name="Reiter T."/>
            <person name="Weiss E.C."/>
            <person name="Chou S."/>
        </authorList>
    </citation>
    <scope>NUCLEOTIDE SEQUENCE</scope>
    <source>
        <strain evidence="3">F_SG_1</strain>
        <tissue evidence="3">Salivary glands</tissue>
    </source>
</reference>
<keyword evidence="1" id="KW-0812">Transmembrane</keyword>
<dbReference type="EMBL" id="JARKHS020000755">
    <property type="protein sequence ID" value="KAK8788476.1"/>
    <property type="molecule type" value="Genomic_DNA"/>
</dbReference>
<name>A0AAQ4FMZ5_AMBAM</name>
<dbReference type="EMBL" id="JARKHS020028884">
    <property type="protein sequence ID" value="KAK8763890.1"/>
    <property type="molecule type" value="Genomic_DNA"/>
</dbReference>
<evidence type="ECO:0000313" key="3">
    <source>
        <dbReference type="EMBL" id="KAK8788476.1"/>
    </source>
</evidence>
<dbReference type="AlphaFoldDB" id="A0AAQ4FMZ5"/>
<accession>A0AAQ4FMZ5</accession>
<feature type="transmembrane region" description="Helical" evidence="1">
    <location>
        <begin position="43"/>
        <end position="62"/>
    </location>
</feature>
<keyword evidence="1" id="KW-0472">Membrane</keyword>
<evidence type="ECO:0000313" key="2">
    <source>
        <dbReference type="EMBL" id="KAK8763890.1"/>
    </source>
</evidence>
<evidence type="ECO:0000313" key="4">
    <source>
        <dbReference type="Proteomes" id="UP001321473"/>
    </source>
</evidence>
<gene>
    <name evidence="3" type="ORF">V5799_021748</name>
    <name evidence="2" type="ORF">V5799_033500</name>
</gene>
<protein>
    <submittedName>
        <fullName evidence="3">Uncharacterized protein</fullName>
    </submittedName>
</protein>
<keyword evidence="4" id="KW-1185">Reference proteome</keyword>
<dbReference type="Proteomes" id="UP001321473">
    <property type="component" value="Unassembled WGS sequence"/>
</dbReference>
<keyword evidence="1" id="KW-1133">Transmembrane helix</keyword>
<evidence type="ECO:0000256" key="1">
    <source>
        <dbReference type="SAM" id="Phobius"/>
    </source>
</evidence>
<organism evidence="3 4">
    <name type="scientific">Amblyomma americanum</name>
    <name type="common">Lone star tick</name>
    <dbReference type="NCBI Taxonomy" id="6943"/>
    <lineage>
        <taxon>Eukaryota</taxon>
        <taxon>Metazoa</taxon>
        <taxon>Ecdysozoa</taxon>
        <taxon>Arthropoda</taxon>
        <taxon>Chelicerata</taxon>
        <taxon>Arachnida</taxon>
        <taxon>Acari</taxon>
        <taxon>Parasitiformes</taxon>
        <taxon>Ixodida</taxon>
        <taxon>Ixodoidea</taxon>
        <taxon>Ixodidae</taxon>
        <taxon>Amblyomminae</taxon>
        <taxon>Amblyomma</taxon>
    </lineage>
</organism>
<comment type="caution">
    <text evidence="3">The sequence shown here is derived from an EMBL/GenBank/DDBJ whole genome shotgun (WGS) entry which is preliminary data.</text>
</comment>
<proteinExistence type="predicted"/>